<accession>A0A2P5ECC1</accession>
<proteinExistence type="predicted"/>
<dbReference type="EMBL" id="JXTC01000182">
    <property type="protein sequence ID" value="PON83186.1"/>
    <property type="molecule type" value="Genomic_DNA"/>
</dbReference>
<comment type="caution">
    <text evidence="1">The sequence shown here is derived from an EMBL/GenBank/DDBJ whole genome shotgun (WGS) entry which is preliminary data.</text>
</comment>
<evidence type="ECO:0000313" key="1">
    <source>
        <dbReference type="EMBL" id="PON83186.1"/>
    </source>
</evidence>
<protein>
    <submittedName>
        <fullName evidence="1">Uncharacterized protein</fullName>
    </submittedName>
</protein>
<gene>
    <name evidence="1" type="ORF">TorRG33x02_210200</name>
</gene>
<reference evidence="2" key="1">
    <citation type="submission" date="2016-06" db="EMBL/GenBank/DDBJ databases">
        <title>Parallel loss of symbiosis genes in relatives of nitrogen-fixing non-legume Parasponia.</title>
        <authorList>
            <person name="Van Velzen R."/>
            <person name="Holmer R."/>
            <person name="Bu F."/>
            <person name="Rutten L."/>
            <person name="Van Zeijl A."/>
            <person name="Liu W."/>
            <person name="Santuari L."/>
            <person name="Cao Q."/>
            <person name="Sharma T."/>
            <person name="Shen D."/>
            <person name="Roswanjaya Y."/>
            <person name="Wardhani T."/>
            <person name="Kalhor M.S."/>
            <person name="Jansen J."/>
            <person name="Van den Hoogen J."/>
            <person name="Gungor B."/>
            <person name="Hartog M."/>
            <person name="Hontelez J."/>
            <person name="Verver J."/>
            <person name="Yang W.-C."/>
            <person name="Schijlen E."/>
            <person name="Repin R."/>
            <person name="Schilthuizen M."/>
            <person name="Schranz E."/>
            <person name="Heidstra R."/>
            <person name="Miyata K."/>
            <person name="Fedorova E."/>
            <person name="Kohlen W."/>
            <person name="Bisseling T."/>
            <person name="Smit S."/>
            <person name="Geurts R."/>
        </authorList>
    </citation>
    <scope>NUCLEOTIDE SEQUENCE [LARGE SCALE GENOMIC DNA]</scope>
    <source>
        <strain evidence="2">cv. RG33-2</strain>
    </source>
</reference>
<dbReference type="InParanoid" id="A0A2P5ECC1"/>
<feature type="non-terminal residue" evidence="1">
    <location>
        <position position="93"/>
    </location>
</feature>
<sequence>MHVRISDTTSSGSLAALHELEKPLREDLCRSGIELITGKLSVMTLQSTLLDRIKQGQKDDTELIGYKELVESGKKSNFTISAEGLIRFQGRLC</sequence>
<dbReference type="AlphaFoldDB" id="A0A2P5ECC1"/>
<keyword evidence="2" id="KW-1185">Reference proteome</keyword>
<organism evidence="1 2">
    <name type="scientific">Trema orientale</name>
    <name type="common">Charcoal tree</name>
    <name type="synonym">Celtis orientalis</name>
    <dbReference type="NCBI Taxonomy" id="63057"/>
    <lineage>
        <taxon>Eukaryota</taxon>
        <taxon>Viridiplantae</taxon>
        <taxon>Streptophyta</taxon>
        <taxon>Embryophyta</taxon>
        <taxon>Tracheophyta</taxon>
        <taxon>Spermatophyta</taxon>
        <taxon>Magnoliopsida</taxon>
        <taxon>eudicotyledons</taxon>
        <taxon>Gunneridae</taxon>
        <taxon>Pentapetalae</taxon>
        <taxon>rosids</taxon>
        <taxon>fabids</taxon>
        <taxon>Rosales</taxon>
        <taxon>Cannabaceae</taxon>
        <taxon>Trema</taxon>
    </lineage>
</organism>
<name>A0A2P5ECC1_TREOI</name>
<dbReference type="Proteomes" id="UP000237000">
    <property type="component" value="Unassembled WGS sequence"/>
</dbReference>
<evidence type="ECO:0000313" key="2">
    <source>
        <dbReference type="Proteomes" id="UP000237000"/>
    </source>
</evidence>
<dbReference type="OrthoDB" id="1736806at2759"/>